<evidence type="ECO:0000256" key="4">
    <source>
        <dbReference type="ARBA" id="ARBA00022777"/>
    </source>
</evidence>
<dbReference type="PROSITE" id="PS50168">
    <property type="entry name" value="DED"/>
    <property type="match status" value="1"/>
</dbReference>
<gene>
    <name evidence="10" type="ORF">PLOB_00027422</name>
</gene>
<accession>A0ABN8NSB5</accession>
<dbReference type="CDD" id="cd01670">
    <property type="entry name" value="Death"/>
    <property type="match status" value="1"/>
</dbReference>
<dbReference type="Pfam" id="PF00069">
    <property type="entry name" value="Pkinase"/>
    <property type="match status" value="1"/>
</dbReference>
<dbReference type="Gene3D" id="1.10.510.10">
    <property type="entry name" value="Transferase(Phosphotransferase) domain 1"/>
    <property type="match status" value="1"/>
</dbReference>
<proteinExistence type="predicted"/>
<evidence type="ECO:0008006" key="12">
    <source>
        <dbReference type="Google" id="ProtNLM"/>
    </source>
</evidence>
<feature type="domain" description="DED" evidence="9">
    <location>
        <begin position="3"/>
        <end position="81"/>
    </location>
</feature>
<keyword evidence="11" id="KW-1185">Reference proteome</keyword>
<protein>
    <recommendedName>
        <fullName evidence="12">Protein kinase domain-containing protein</fullName>
    </recommendedName>
</protein>
<reference evidence="10 11" key="1">
    <citation type="submission" date="2022-05" db="EMBL/GenBank/DDBJ databases">
        <authorList>
            <consortium name="Genoscope - CEA"/>
            <person name="William W."/>
        </authorList>
    </citation>
    <scope>NUCLEOTIDE SEQUENCE [LARGE SCALE GENOMIC DNA]</scope>
</reference>
<evidence type="ECO:0000256" key="5">
    <source>
        <dbReference type="ARBA" id="ARBA00022840"/>
    </source>
</evidence>
<dbReference type="Gene3D" id="1.10.533.10">
    <property type="entry name" value="Death Domain, Fas"/>
    <property type="match status" value="2"/>
</dbReference>
<sequence>MSSYRSLLLELSNSLTTADLQELKFLCGDVIPAGRLERINRGFELFGALEQLNMLSEENRDFLASKLIAVNRNDLRNKLLGIQGDPNAVGPGLIGTAVMLPSNLNNRQVSDTLLHDLVEDLSTSWKMLGRRLGIPEGAITNIDMEHRRVVEKGMAMFAEWKRRRGEGATVGVLREALDKTGRRDLSERVRDIVQAEQQAMMNTTTTGSPIEERQPFPNLNPLRPALPIISPTSTPIGTAAHRRPQQPGRVPVPVTESLREPQEQAEPVHHAASNASASTTDLSTGSTRIPRPPGAVDTFSSSFNGGAILQPVPEQATAGREVDVHDSGAVTDAQVDLELKGKLQSDGCFLDPEKYDPVKFLGSGGYAKVYLVVEKRTGKKMASKMCDLGANTSDTQKAVESMEIEVTALTSLKHEHIVEFFFVERIHNTVLLFLEYMQGGTLQDLVRNNGPLEEPLVVKFTRQLLSAVDYLHTNGKKHIVHKDIKGVNILLDGPQKNIKLADFGICTIMEELRTATGGLVTKNNVASFYWTSPELLAGEKFSRNTDIWSVGCTVVEMLTTKPPLFFEKLSVRQSMYRIINNQVEPPTNCTSLAYGFLKRCLCPKETRASAVELLADPYLNQDQQ</sequence>
<dbReference type="PANTHER" id="PTHR11584:SF369">
    <property type="entry name" value="MITOGEN-ACTIVATED PROTEIN KINASE KINASE KINASE 19-RELATED"/>
    <property type="match status" value="1"/>
</dbReference>
<feature type="compositionally biased region" description="Low complexity" evidence="6">
    <location>
        <begin position="245"/>
        <end position="254"/>
    </location>
</feature>
<dbReference type="Pfam" id="PF01335">
    <property type="entry name" value="DED"/>
    <property type="match status" value="1"/>
</dbReference>
<feature type="compositionally biased region" description="Low complexity" evidence="6">
    <location>
        <begin position="271"/>
        <end position="284"/>
    </location>
</feature>
<dbReference type="SMART" id="SM00005">
    <property type="entry name" value="DEATH"/>
    <property type="match status" value="1"/>
</dbReference>
<dbReference type="InterPro" id="IPR011029">
    <property type="entry name" value="DEATH-like_dom_sf"/>
</dbReference>
<dbReference type="PROSITE" id="PS00108">
    <property type="entry name" value="PROTEIN_KINASE_ST"/>
    <property type="match status" value="1"/>
</dbReference>
<dbReference type="InterPro" id="IPR001875">
    <property type="entry name" value="DED_dom"/>
</dbReference>
<dbReference type="CDD" id="cd00045">
    <property type="entry name" value="DED"/>
    <property type="match status" value="1"/>
</dbReference>
<name>A0ABN8NSB5_9CNID</name>
<evidence type="ECO:0000259" key="9">
    <source>
        <dbReference type="PROSITE" id="PS50168"/>
    </source>
</evidence>
<dbReference type="SUPFAM" id="SSF47986">
    <property type="entry name" value="DEATH domain"/>
    <property type="match status" value="2"/>
</dbReference>
<keyword evidence="2" id="KW-0808">Transferase</keyword>
<feature type="region of interest" description="Disordered" evidence="6">
    <location>
        <begin position="203"/>
        <end position="290"/>
    </location>
</feature>
<dbReference type="SMART" id="SM00031">
    <property type="entry name" value="DED"/>
    <property type="match status" value="1"/>
</dbReference>
<dbReference type="Proteomes" id="UP001159405">
    <property type="component" value="Unassembled WGS sequence"/>
</dbReference>
<keyword evidence="4" id="KW-0418">Kinase</keyword>
<feature type="domain" description="Death" evidence="8">
    <location>
        <begin position="110"/>
        <end position="193"/>
    </location>
</feature>
<evidence type="ECO:0000256" key="3">
    <source>
        <dbReference type="ARBA" id="ARBA00022741"/>
    </source>
</evidence>
<dbReference type="SMART" id="SM00220">
    <property type="entry name" value="S_TKc"/>
    <property type="match status" value="1"/>
</dbReference>
<dbReference type="PROSITE" id="PS50011">
    <property type="entry name" value="PROTEIN_KINASE_DOM"/>
    <property type="match status" value="1"/>
</dbReference>
<dbReference type="EMBL" id="CALNXK010000033">
    <property type="protein sequence ID" value="CAH3119045.1"/>
    <property type="molecule type" value="Genomic_DNA"/>
</dbReference>
<evidence type="ECO:0000259" key="8">
    <source>
        <dbReference type="PROSITE" id="PS50017"/>
    </source>
</evidence>
<keyword evidence="3" id="KW-0547">Nucleotide-binding</keyword>
<dbReference type="InterPro" id="IPR011009">
    <property type="entry name" value="Kinase-like_dom_sf"/>
</dbReference>
<dbReference type="Pfam" id="PF00531">
    <property type="entry name" value="Death"/>
    <property type="match status" value="1"/>
</dbReference>
<evidence type="ECO:0000256" key="2">
    <source>
        <dbReference type="ARBA" id="ARBA00022679"/>
    </source>
</evidence>
<organism evidence="10 11">
    <name type="scientific">Porites lobata</name>
    <dbReference type="NCBI Taxonomy" id="104759"/>
    <lineage>
        <taxon>Eukaryota</taxon>
        <taxon>Metazoa</taxon>
        <taxon>Cnidaria</taxon>
        <taxon>Anthozoa</taxon>
        <taxon>Hexacorallia</taxon>
        <taxon>Scleractinia</taxon>
        <taxon>Fungiina</taxon>
        <taxon>Poritidae</taxon>
        <taxon>Porites</taxon>
    </lineage>
</organism>
<evidence type="ECO:0000313" key="11">
    <source>
        <dbReference type="Proteomes" id="UP001159405"/>
    </source>
</evidence>
<evidence type="ECO:0000256" key="1">
    <source>
        <dbReference type="ARBA" id="ARBA00022527"/>
    </source>
</evidence>
<dbReference type="InterPro" id="IPR000719">
    <property type="entry name" value="Prot_kinase_dom"/>
</dbReference>
<evidence type="ECO:0000259" key="7">
    <source>
        <dbReference type="PROSITE" id="PS50011"/>
    </source>
</evidence>
<dbReference type="PANTHER" id="PTHR11584">
    <property type="entry name" value="SERINE/THREONINE PROTEIN KINASE"/>
    <property type="match status" value="1"/>
</dbReference>
<dbReference type="InterPro" id="IPR000488">
    <property type="entry name" value="Death_dom"/>
</dbReference>
<evidence type="ECO:0000313" key="10">
    <source>
        <dbReference type="EMBL" id="CAH3119045.1"/>
    </source>
</evidence>
<dbReference type="SUPFAM" id="SSF56112">
    <property type="entry name" value="Protein kinase-like (PK-like)"/>
    <property type="match status" value="1"/>
</dbReference>
<feature type="domain" description="Protein kinase" evidence="7">
    <location>
        <begin position="355"/>
        <end position="619"/>
    </location>
</feature>
<feature type="compositionally biased region" description="Basic and acidic residues" evidence="6">
    <location>
        <begin position="257"/>
        <end position="269"/>
    </location>
</feature>
<evidence type="ECO:0000256" key="6">
    <source>
        <dbReference type="SAM" id="MobiDB-lite"/>
    </source>
</evidence>
<dbReference type="InterPro" id="IPR008271">
    <property type="entry name" value="Ser/Thr_kinase_AS"/>
</dbReference>
<comment type="caution">
    <text evidence="10">The sequence shown here is derived from an EMBL/GenBank/DDBJ whole genome shotgun (WGS) entry which is preliminary data.</text>
</comment>
<keyword evidence="1" id="KW-0723">Serine/threonine-protein kinase</keyword>
<dbReference type="PROSITE" id="PS50017">
    <property type="entry name" value="DEATH_DOMAIN"/>
    <property type="match status" value="1"/>
</dbReference>
<keyword evidence="5" id="KW-0067">ATP-binding</keyword>